<dbReference type="Pfam" id="PF02776">
    <property type="entry name" value="TPP_enzyme_N"/>
    <property type="match status" value="1"/>
</dbReference>
<dbReference type="PROSITE" id="PS00187">
    <property type="entry name" value="TPP_ENZYMES"/>
    <property type="match status" value="1"/>
</dbReference>
<dbReference type="Pfam" id="PF02775">
    <property type="entry name" value="TPP_enzyme_C"/>
    <property type="match status" value="1"/>
</dbReference>
<keyword evidence="2 3" id="KW-0786">Thiamine pyrophosphate</keyword>
<evidence type="ECO:0000256" key="2">
    <source>
        <dbReference type="ARBA" id="ARBA00023052"/>
    </source>
</evidence>
<dbReference type="InterPro" id="IPR000399">
    <property type="entry name" value="TPP-bd_CS"/>
</dbReference>
<proteinExistence type="inferred from homology"/>
<dbReference type="GO" id="GO:0000287">
    <property type="term" value="F:magnesium ion binding"/>
    <property type="evidence" value="ECO:0007669"/>
    <property type="project" value="InterPro"/>
</dbReference>
<dbReference type="EMBL" id="FOXM01000016">
    <property type="protein sequence ID" value="SFQ31285.1"/>
    <property type="molecule type" value="Genomic_DNA"/>
</dbReference>
<dbReference type="InterPro" id="IPR029035">
    <property type="entry name" value="DHS-like_NAD/FAD-binding_dom"/>
</dbReference>
<dbReference type="CDD" id="cd00568">
    <property type="entry name" value="TPP_enzymes"/>
    <property type="match status" value="1"/>
</dbReference>
<gene>
    <name evidence="7" type="ORF">SAMN05216229_11664</name>
</gene>
<accession>A0A1I5XH49</accession>
<evidence type="ECO:0000313" key="7">
    <source>
        <dbReference type="EMBL" id="SFQ31285.1"/>
    </source>
</evidence>
<dbReference type="Proteomes" id="UP000243084">
    <property type="component" value="Unassembled WGS sequence"/>
</dbReference>
<dbReference type="Gene3D" id="3.40.50.970">
    <property type="match status" value="2"/>
</dbReference>
<evidence type="ECO:0000259" key="5">
    <source>
        <dbReference type="Pfam" id="PF02775"/>
    </source>
</evidence>
<dbReference type="InterPro" id="IPR011766">
    <property type="entry name" value="TPP_enzyme_TPP-bd"/>
</dbReference>
<evidence type="ECO:0000259" key="4">
    <source>
        <dbReference type="Pfam" id="PF00205"/>
    </source>
</evidence>
<dbReference type="GO" id="GO:0005948">
    <property type="term" value="C:acetolactate synthase complex"/>
    <property type="evidence" value="ECO:0007669"/>
    <property type="project" value="TreeGrafter"/>
</dbReference>
<dbReference type="PANTHER" id="PTHR18968">
    <property type="entry name" value="THIAMINE PYROPHOSPHATE ENZYMES"/>
    <property type="match status" value="1"/>
</dbReference>
<dbReference type="SUPFAM" id="SSF52467">
    <property type="entry name" value="DHS-like NAD/FAD-binding domain"/>
    <property type="match status" value="1"/>
</dbReference>
<evidence type="ECO:0000256" key="3">
    <source>
        <dbReference type="RuleBase" id="RU362132"/>
    </source>
</evidence>
<name>A0A1I5XH49_9GAMM</name>
<dbReference type="SUPFAM" id="SSF52518">
    <property type="entry name" value="Thiamin diphosphate-binding fold (THDP-binding)"/>
    <property type="match status" value="2"/>
</dbReference>
<dbReference type="NCBIfam" id="NF006052">
    <property type="entry name" value="PRK08199.1"/>
    <property type="match status" value="1"/>
</dbReference>
<sequence>MTELRSGGQLVVEQLLREGVDTAFCVPGESYLEVLDALHDAPIKLVVCRQEGGAGYMADAHARVTGKPGVFMVTRGPGAANAMVAIHTSWQDSVPLVLFVGLIPRAETYRESFQEFDLDGWFGSTAKAVFQIEHAERVPELVARAFAIARSGRPGPVVIGLPEDMLRDRVAVQATDSISVQPSVPAAQTMDELASLLATAARPLVVLGGGGWTPAASRQIQAWAERYQLPVTVDFNCLDLIDQRSPSYVGSLGYGRAQTLAEAMRDADLVIGIGSPLGDIVTDSWALLPVHGHPARLVTVLPDHNALGAAHPRARRITASVADFAAALADLQPGEQPVWAERTRALREAGEQYRRPAPIAGDVDLNAIFSHLQASLPEDTLVTWGAGNHAGWAGRFMRFTGYPSQLAPRNGSMGYGVPAAIAAALAQPGRQVLSVAGDGCFMMNGQEIAVARGLGVAPLIVVLNNGMYGTIRTHQEIHHPHRVSGTDLVNPDFAAYARAYGGHGEVVERTEEFAGALERARASGLVSIIEIRIAQDIISPELRMSDLHQ</sequence>
<dbReference type="GO" id="GO:0030976">
    <property type="term" value="F:thiamine pyrophosphate binding"/>
    <property type="evidence" value="ECO:0007669"/>
    <property type="project" value="InterPro"/>
</dbReference>
<protein>
    <submittedName>
        <fullName evidence="7">Acetolactate synthase-1/2/3 large subunit</fullName>
    </submittedName>
</protein>
<dbReference type="InterPro" id="IPR012001">
    <property type="entry name" value="Thiamin_PyroP_enz_TPP-bd_dom"/>
</dbReference>
<dbReference type="GO" id="GO:0003984">
    <property type="term" value="F:acetolactate synthase activity"/>
    <property type="evidence" value="ECO:0007669"/>
    <property type="project" value="TreeGrafter"/>
</dbReference>
<dbReference type="Gene3D" id="3.40.50.1220">
    <property type="entry name" value="TPP-binding domain"/>
    <property type="match status" value="1"/>
</dbReference>
<dbReference type="AlphaFoldDB" id="A0A1I5XH49"/>
<dbReference type="CDD" id="cd07035">
    <property type="entry name" value="TPP_PYR_POX_like"/>
    <property type="match status" value="1"/>
</dbReference>
<dbReference type="GO" id="GO:0050660">
    <property type="term" value="F:flavin adenine dinucleotide binding"/>
    <property type="evidence" value="ECO:0007669"/>
    <property type="project" value="TreeGrafter"/>
</dbReference>
<reference evidence="8" key="1">
    <citation type="submission" date="2016-10" db="EMBL/GenBank/DDBJ databases">
        <authorList>
            <person name="Varghese N."/>
            <person name="Submissions S."/>
        </authorList>
    </citation>
    <scope>NUCLEOTIDE SEQUENCE [LARGE SCALE GENOMIC DNA]</scope>
    <source>
        <strain evidence="8">JCM 18195</strain>
    </source>
</reference>
<comment type="similarity">
    <text evidence="1 3">Belongs to the TPP enzyme family.</text>
</comment>
<dbReference type="RefSeq" id="WP_217648278.1">
    <property type="nucleotide sequence ID" value="NZ_FOXM01000016.1"/>
</dbReference>
<organism evidence="7 8">
    <name type="scientific">Geopseudomonas sagittaria</name>
    <dbReference type="NCBI Taxonomy" id="1135990"/>
    <lineage>
        <taxon>Bacteria</taxon>
        <taxon>Pseudomonadati</taxon>
        <taxon>Pseudomonadota</taxon>
        <taxon>Gammaproteobacteria</taxon>
        <taxon>Pseudomonadales</taxon>
        <taxon>Pseudomonadaceae</taxon>
        <taxon>Geopseudomonas</taxon>
    </lineage>
</organism>
<evidence type="ECO:0000259" key="6">
    <source>
        <dbReference type="Pfam" id="PF02776"/>
    </source>
</evidence>
<dbReference type="GO" id="GO:0009097">
    <property type="term" value="P:isoleucine biosynthetic process"/>
    <property type="evidence" value="ECO:0007669"/>
    <property type="project" value="TreeGrafter"/>
</dbReference>
<evidence type="ECO:0000313" key="8">
    <source>
        <dbReference type="Proteomes" id="UP000243084"/>
    </source>
</evidence>
<dbReference type="InterPro" id="IPR012000">
    <property type="entry name" value="Thiamin_PyroP_enz_cen_dom"/>
</dbReference>
<dbReference type="Pfam" id="PF00205">
    <property type="entry name" value="TPP_enzyme_M"/>
    <property type="match status" value="1"/>
</dbReference>
<dbReference type="InterPro" id="IPR029061">
    <property type="entry name" value="THDP-binding"/>
</dbReference>
<dbReference type="InterPro" id="IPR045229">
    <property type="entry name" value="TPP_enz"/>
</dbReference>
<dbReference type="FunFam" id="3.40.50.970:FF:000007">
    <property type="entry name" value="Acetolactate synthase"/>
    <property type="match status" value="1"/>
</dbReference>
<feature type="domain" description="Thiamine pyrophosphate enzyme central" evidence="4">
    <location>
        <begin position="191"/>
        <end position="328"/>
    </location>
</feature>
<keyword evidence="8" id="KW-1185">Reference proteome</keyword>
<evidence type="ECO:0000256" key="1">
    <source>
        <dbReference type="ARBA" id="ARBA00007812"/>
    </source>
</evidence>
<feature type="domain" description="Thiamine pyrophosphate enzyme TPP-binding" evidence="5">
    <location>
        <begin position="385"/>
        <end position="531"/>
    </location>
</feature>
<dbReference type="GO" id="GO:0009099">
    <property type="term" value="P:L-valine biosynthetic process"/>
    <property type="evidence" value="ECO:0007669"/>
    <property type="project" value="TreeGrafter"/>
</dbReference>
<feature type="domain" description="Thiamine pyrophosphate enzyme N-terminal TPP-binding" evidence="6">
    <location>
        <begin position="6"/>
        <end position="117"/>
    </location>
</feature>
<dbReference type="PANTHER" id="PTHR18968:SF120">
    <property type="entry name" value="ACETOLACTATE SYNTHASE LARGE SUBUNIT"/>
    <property type="match status" value="1"/>
</dbReference>